<comment type="caution">
    <text evidence="1">The sequence shown here is derived from an EMBL/GenBank/DDBJ whole genome shotgun (WGS) entry which is preliminary data.</text>
</comment>
<protein>
    <submittedName>
        <fullName evidence="1">Uncharacterized protein</fullName>
    </submittedName>
</protein>
<proteinExistence type="predicted"/>
<sequence>MHITSSRSCVGTLKPTVQVSVTEDGGEHQPSVWNSLGVISKGYTKRRVQICPDEVLALCFIGRWIYPALLNYFVVTYNQSYYSTGAELD</sequence>
<accession>A0A0M8P690</accession>
<keyword evidence="2" id="KW-1185">Reference proteome</keyword>
<name>A0A0M8P690_9EURO</name>
<evidence type="ECO:0000313" key="1">
    <source>
        <dbReference type="EMBL" id="KOS42144.1"/>
    </source>
</evidence>
<dbReference type="AlphaFoldDB" id="A0A0M8P690"/>
<evidence type="ECO:0000313" key="2">
    <source>
        <dbReference type="Proteomes" id="UP000037696"/>
    </source>
</evidence>
<dbReference type="Proteomes" id="UP000037696">
    <property type="component" value="Unassembled WGS sequence"/>
</dbReference>
<organism evidence="1 2">
    <name type="scientific">Penicillium nordicum</name>
    <dbReference type="NCBI Taxonomy" id="229535"/>
    <lineage>
        <taxon>Eukaryota</taxon>
        <taxon>Fungi</taxon>
        <taxon>Dikarya</taxon>
        <taxon>Ascomycota</taxon>
        <taxon>Pezizomycotina</taxon>
        <taxon>Eurotiomycetes</taxon>
        <taxon>Eurotiomycetidae</taxon>
        <taxon>Eurotiales</taxon>
        <taxon>Aspergillaceae</taxon>
        <taxon>Penicillium</taxon>
    </lineage>
</organism>
<dbReference type="EMBL" id="LHQQ01000113">
    <property type="protein sequence ID" value="KOS42144.1"/>
    <property type="molecule type" value="Genomic_DNA"/>
</dbReference>
<gene>
    <name evidence="1" type="ORF">ACN38_g6967</name>
</gene>
<reference evidence="1 2" key="1">
    <citation type="submission" date="2015-08" db="EMBL/GenBank/DDBJ databases">
        <title>Genome sequencing of Penicillium nordicum.</title>
        <authorList>
            <person name="Nguyen H.D."/>
            <person name="Seifert K.A."/>
        </authorList>
    </citation>
    <scope>NUCLEOTIDE SEQUENCE [LARGE SCALE GENOMIC DNA]</scope>
    <source>
        <strain evidence="1 2">DAOMC 185683</strain>
    </source>
</reference>